<evidence type="ECO:0000256" key="1">
    <source>
        <dbReference type="SAM" id="Phobius"/>
    </source>
</evidence>
<reference evidence="2" key="1">
    <citation type="submission" date="2014-12" db="EMBL/GenBank/DDBJ databases">
        <title>Complete nucleotide sequence analysis reveals two distinct virus genomes belonging to the family Betaflexiviridae in a mixed infection of sweet cherry (Prunus avium).</title>
        <authorList>
            <person name="Su L."/>
            <person name="Bhagwat B."/>
            <person name="Li Z."/>
            <person name="Bernardy M."/>
            <person name="Wiersma P.A."/>
            <person name="You F.M."/>
            <person name="Xiang Y."/>
        </authorList>
    </citation>
    <scope>NUCLEOTIDE SEQUENCE</scope>
    <source>
        <strain evidence="2">CRMaV_S83-36</strain>
    </source>
</reference>
<evidence type="ECO:0000313" key="2">
    <source>
        <dbReference type="EMBL" id="AKN20444.1"/>
    </source>
</evidence>
<keyword evidence="1" id="KW-0812">Transmembrane</keyword>
<feature type="transmembrane region" description="Helical" evidence="1">
    <location>
        <begin position="51"/>
        <end position="73"/>
    </location>
</feature>
<name>A0A0U2DC93_9VIRU</name>
<organism evidence="2">
    <name type="scientific">Cherry rusty mottle associated virus</name>
    <dbReference type="NCBI Taxonomy" id="1312929"/>
    <lineage>
        <taxon>Viruses</taxon>
        <taxon>Riboviria</taxon>
        <taxon>Orthornavirae</taxon>
        <taxon>Kitrinoviricota</taxon>
        <taxon>Alsuviricetes</taxon>
        <taxon>Tymovirales</taxon>
        <taxon>Betaflexiviridae</taxon>
        <taxon>Quinvirinae</taxon>
        <taxon>Robigovirus</taxon>
        <taxon>Robigovirus robigomaculae</taxon>
    </lineage>
</organism>
<proteinExistence type="predicted"/>
<accession>A0A0U2DC93</accession>
<dbReference type="EMBL" id="KP258176">
    <property type="protein sequence ID" value="AKN20444.1"/>
    <property type="molecule type" value="Genomic_RNA"/>
</dbReference>
<feature type="transmembrane region" description="Helical" evidence="1">
    <location>
        <begin position="79"/>
        <end position="105"/>
    </location>
</feature>
<sequence>MVFLVVANQLWLSVFWTLRILTLSLTVWLNPQLLLGVALKKLYSLYNPASTFLTSIYLDLLTRVLICYFPILIRTSGNHLLHISLIAVLIGLVIQFVNILISWVLRFSQSVKGTLN</sequence>
<protein>
    <submittedName>
        <fullName evidence="2">Uncharacterized protein</fullName>
    </submittedName>
</protein>
<keyword evidence="1" id="KW-1133">Transmembrane helix</keyword>
<keyword evidence="1" id="KW-0472">Membrane</keyword>
<feature type="transmembrane region" description="Helical" evidence="1">
    <location>
        <begin position="20"/>
        <end position="39"/>
    </location>
</feature>